<comment type="caution">
    <text evidence="1">The sequence shown here is derived from an EMBL/GenBank/DDBJ whole genome shotgun (WGS) entry which is preliminary data.</text>
</comment>
<keyword evidence="2" id="KW-1185">Reference proteome</keyword>
<sequence length="111" mass="12163">MRGLHVVHVEKVVCNSQWAIPSASGDCFYTPQPDNVTSTRCLGPDERFVRFVSFVQPPVVRYSHGQCTSSAANTGALQSAERESNETAERTRVVFCPSEIRFSAPSTLAAE</sequence>
<accession>A0AAN9TJJ2</accession>
<reference evidence="1 2" key="1">
    <citation type="submission" date="2024-03" db="EMBL/GenBank/DDBJ databases">
        <title>Adaptation during the transition from Ophiocordyceps entomopathogen to insect associate is accompanied by gene loss and intensified selection.</title>
        <authorList>
            <person name="Ward C.M."/>
            <person name="Onetto C.A."/>
            <person name="Borneman A.R."/>
        </authorList>
    </citation>
    <scope>NUCLEOTIDE SEQUENCE [LARGE SCALE GENOMIC DNA]</scope>
    <source>
        <strain evidence="1">AWRI1</strain>
        <tissue evidence="1">Single Adult Female</tissue>
    </source>
</reference>
<dbReference type="Proteomes" id="UP001367676">
    <property type="component" value="Unassembled WGS sequence"/>
</dbReference>
<evidence type="ECO:0000313" key="1">
    <source>
        <dbReference type="EMBL" id="KAK7575622.1"/>
    </source>
</evidence>
<organism evidence="1 2">
    <name type="scientific">Parthenolecanium corni</name>
    <dbReference type="NCBI Taxonomy" id="536013"/>
    <lineage>
        <taxon>Eukaryota</taxon>
        <taxon>Metazoa</taxon>
        <taxon>Ecdysozoa</taxon>
        <taxon>Arthropoda</taxon>
        <taxon>Hexapoda</taxon>
        <taxon>Insecta</taxon>
        <taxon>Pterygota</taxon>
        <taxon>Neoptera</taxon>
        <taxon>Paraneoptera</taxon>
        <taxon>Hemiptera</taxon>
        <taxon>Sternorrhyncha</taxon>
        <taxon>Coccoidea</taxon>
        <taxon>Coccidae</taxon>
        <taxon>Parthenolecanium</taxon>
    </lineage>
</organism>
<name>A0AAN9TJJ2_9HEMI</name>
<evidence type="ECO:0000313" key="2">
    <source>
        <dbReference type="Proteomes" id="UP001367676"/>
    </source>
</evidence>
<dbReference type="AlphaFoldDB" id="A0AAN9TJJ2"/>
<proteinExistence type="predicted"/>
<protein>
    <submittedName>
        <fullName evidence="1">Uncharacterized protein</fullName>
    </submittedName>
</protein>
<dbReference type="EMBL" id="JBBCAQ010000036">
    <property type="protein sequence ID" value="KAK7575622.1"/>
    <property type="molecule type" value="Genomic_DNA"/>
</dbReference>
<gene>
    <name evidence="1" type="ORF">V9T40_011908</name>
</gene>